<evidence type="ECO:0000256" key="1">
    <source>
        <dbReference type="ARBA" id="ARBA00004275"/>
    </source>
</evidence>
<dbReference type="GO" id="GO:0005777">
    <property type="term" value="C:peroxisome"/>
    <property type="evidence" value="ECO:0007669"/>
    <property type="project" value="UniProtKB-SubCell"/>
</dbReference>
<evidence type="ECO:0000256" key="5">
    <source>
        <dbReference type="ARBA" id="ARBA00023235"/>
    </source>
</evidence>
<dbReference type="AlphaFoldDB" id="A0A9N9VGR1"/>
<keyword evidence="6" id="KW-0456">Lyase</keyword>
<keyword evidence="4" id="KW-0576">Peroxisome</keyword>
<dbReference type="FunFam" id="3.90.226.10:FF:000074">
    <property type="entry name" value="Enoyl-CoA hydratase (AFU_orthologue AFUA_2G10650)"/>
    <property type="match status" value="1"/>
</dbReference>
<dbReference type="GO" id="GO:0006635">
    <property type="term" value="P:fatty acid beta-oxidation"/>
    <property type="evidence" value="ECO:0007669"/>
    <property type="project" value="TreeGrafter"/>
</dbReference>
<dbReference type="Proteomes" id="UP000696573">
    <property type="component" value="Unassembled WGS sequence"/>
</dbReference>
<protein>
    <recommendedName>
        <fullName evidence="9">Enoyl-CoA hydratase</fullName>
    </recommendedName>
</protein>
<accession>A0A9N9VGR1</accession>
<gene>
    <name evidence="7" type="ORF">CRHIZ90672A_00007665</name>
</gene>
<dbReference type="PANTHER" id="PTHR11941">
    <property type="entry name" value="ENOYL-COA HYDRATASE-RELATED"/>
    <property type="match status" value="1"/>
</dbReference>
<comment type="caution">
    <text evidence="7">The sequence shown here is derived from an EMBL/GenBank/DDBJ whole genome shotgun (WGS) entry which is preliminary data.</text>
</comment>
<dbReference type="CDD" id="cd06558">
    <property type="entry name" value="crotonase-like"/>
    <property type="match status" value="1"/>
</dbReference>
<comment type="pathway">
    <text evidence="2">Siderophore biosynthesis.</text>
</comment>
<dbReference type="EMBL" id="CABFNQ020000690">
    <property type="protein sequence ID" value="CAH0023212.1"/>
    <property type="molecule type" value="Genomic_DNA"/>
</dbReference>
<evidence type="ECO:0000256" key="4">
    <source>
        <dbReference type="ARBA" id="ARBA00023140"/>
    </source>
</evidence>
<proteinExistence type="inferred from homology"/>
<evidence type="ECO:0000256" key="3">
    <source>
        <dbReference type="ARBA" id="ARBA00005254"/>
    </source>
</evidence>
<sequence>MCRNIRSPYPNVPDTIISTPVPHVLLVKLNRPKQLNALRREMHYHLANLWAWYDSEPSLRCAVITGTGRAFCAGADLKEWNDAHEGSANVEEVEKWTDDGFGGLSNRRGKKPVIAAVNGLCLGGGMEMVLNVDLVLAGEAAKFGLPEVKRGVVAIAGALPRLTKLVGRIRATEMALTGRMFTPEKMEAWGVVNEVVRAPKDVVEEALRWAAEIAGNSPDSVLVSREGLVSGWDGEDPQQATLRVGNTIFKKMDGGENMKEGVLSFVEKRPPVWKDSKL</sequence>
<dbReference type="GO" id="GO:0005739">
    <property type="term" value="C:mitochondrion"/>
    <property type="evidence" value="ECO:0007669"/>
    <property type="project" value="TreeGrafter"/>
</dbReference>
<dbReference type="InterPro" id="IPR029045">
    <property type="entry name" value="ClpP/crotonase-like_dom_sf"/>
</dbReference>
<evidence type="ECO:0000256" key="2">
    <source>
        <dbReference type="ARBA" id="ARBA00004924"/>
    </source>
</evidence>
<dbReference type="PANTHER" id="PTHR11941:SF158">
    <property type="entry name" value="ENOYL-COA HYDRATASE (AFU_ORTHOLOGUE AFUA_2G10650)"/>
    <property type="match status" value="1"/>
</dbReference>
<keyword evidence="5" id="KW-0413">Isomerase</keyword>
<dbReference type="GO" id="GO:0016853">
    <property type="term" value="F:isomerase activity"/>
    <property type="evidence" value="ECO:0007669"/>
    <property type="project" value="UniProtKB-KW"/>
</dbReference>
<reference evidence="7" key="1">
    <citation type="submission" date="2021-10" db="EMBL/GenBank/DDBJ databases">
        <authorList>
            <person name="Piombo E."/>
        </authorList>
    </citation>
    <scope>NUCLEOTIDE SEQUENCE</scope>
</reference>
<evidence type="ECO:0000256" key="6">
    <source>
        <dbReference type="ARBA" id="ARBA00023239"/>
    </source>
</evidence>
<comment type="similarity">
    <text evidence="3">Belongs to the enoyl-CoA hydratase/isomerase family.</text>
</comment>
<dbReference type="InterPro" id="IPR001753">
    <property type="entry name" value="Enoyl-CoA_hydra/iso"/>
</dbReference>
<dbReference type="SUPFAM" id="SSF52096">
    <property type="entry name" value="ClpP/crotonase"/>
    <property type="match status" value="1"/>
</dbReference>
<dbReference type="GO" id="GO:0016829">
    <property type="term" value="F:lyase activity"/>
    <property type="evidence" value="ECO:0007669"/>
    <property type="project" value="UniProtKB-KW"/>
</dbReference>
<comment type="subcellular location">
    <subcellularLocation>
        <location evidence="1">Peroxisome</location>
    </subcellularLocation>
</comment>
<dbReference type="OrthoDB" id="2139957at2759"/>
<evidence type="ECO:0000313" key="8">
    <source>
        <dbReference type="Proteomes" id="UP000696573"/>
    </source>
</evidence>
<keyword evidence="8" id="KW-1185">Reference proteome</keyword>
<evidence type="ECO:0000313" key="7">
    <source>
        <dbReference type="EMBL" id="CAH0023212.1"/>
    </source>
</evidence>
<dbReference type="Gene3D" id="3.90.226.10">
    <property type="entry name" value="2-enoyl-CoA Hydratase, Chain A, domain 1"/>
    <property type="match status" value="1"/>
</dbReference>
<evidence type="ECO:0008006" key="9">
    <source>
        <dbReference type="Google" id="ProtNLM"/>
    </source>
</evidence>
<dbReference type="Pfam" id="PF00378">
    <property type="entry name" value="ECH_1"/>
    <property type="match status" value="1"/>
</dbReference>
<name>A0A9N9VGR1_9HYPO</name>
<organism evidence="7 8">
    <name type="scientific">Clonostachys rhizophaga</name>
    <dbReference type="NCBI Taxonomy" id="160324"/>
    <lineage>
        <taxon>Eukaryota</taxon>
        <taxon>Fungi</taxon>
        <taxon>Dikarya</taxon>
        <taxon>Ascomycota</taxon>
        <taxon>Pezizomycotina</taxon>
        <taxon>Sordariomycetes</taxon>
        <taxon>Hypocreomycetidae</taxon>
        <taxon>Hypocreales</taxon>
        <taxon>Bionectriaceae</taxon>
        <taxon>Clonostachys</taxon>
    </lineage>
</organism>